<name>A0A1M5W7I8_9VIBR</name>
<keyword evidence="2" id="KW-1185">Reference proteome</keyword>
<dbReference type="RefSeq" id="WP_073602408.1">
    <property type="nucleotide sequence ID" value="NZ_FQXZ01000007.1"/>
</dbReference>
<dbReference type="STRING" id="1216006.VA7868_00619"/>
<organism evidence="1 2">
    <name type="scientific">Vibrio aerogenes CECT 7868</name>
    <dbReference type="NCBI Taxonomy" id="1216006"/>
    <lineage>
        <taxon>Bacteria</taxon>
        <taxon>Pseudomonadati</taxon>
        <taxon>Pseudomonadota</taxon>
        <taxon>Gammaproteobacteria</taxon>
        <taxon>Vibrionales</taxon>
        <taxon>Vibrionaceae</taxon>
        <taxon>Vibrio</taxon>
    </lineage>
</organism>
<accession>A0A1M5W7I8</accession>
<dbReference type="EMBL" id="FQXZ01000007">
    <property type="protein sequence ID" value="SHH83398.1"/>
    <property type="molecule type" value="Genomic_DNA"/>
</dbReference>
<proteinExistence type="predicted"/>
<protein>
    <submittedName>
        <fullName evidence="1">Flagellar protein FliT</fullName>
    </submittedName>
</protein>
<dbReference type="Proteomes" id="UP000184608">
    <property type="component" value="Unassembled WGS sequence"/>
</dbReference>
<dbReference type="OrthoDB" id="5905433at2"/>
<evidence type="ECO:0000313" key="2">
    <source>
        <dbReference type="Proteomes" id="UP000184608"/>
    </source>
</evidence>
<keyword evidence="1" id="KW-0969">Cilium</keyword>
<reference evidence="1 2" key="1">
    <citation type="submission" date="2016-11" db="EMBL/GenBank/DDBJ databases">
        <authorList>
            <person name="Jaros S."/>
            <person name="Januszkiewicz K."/>
            <person name="Wedrychowicz H."/>
        </authorList>
    </citation>
    <scope>NUCLEOTIDE SEQUENCE [LARGE SCALE GENOMIC DNA]</scope>
    <source>
        <strain evidence="1 2">CECT 7868</strain>
    </source>
</reference>
<gene>
    <name evidence="1" type="ORF">VA7868_00619</name>
</gene>
<evidence type="ECO:0000313" key="1">
    <source>
        <dbReference type="EMBL" id="SHH83398.1"/>
    </source>
</evidence>
<sequence>MEDKLALLSDIDRKIEQYLAAEDINAEEVHQLVDKRDQLLQELIYEVSENEQFSGSEQWQDAIKRTQQLVEEMQLKTAGIGKSLQKYRYGNKSVQHYKKFL</sequence>
<keyword evidence="1" id="KW-0966">Cell projection</keyword>
<dbReference type="AlphaFoldDB" id="A0A1M5W7I8"/>
<keyword evidence="1" id="KW-0282">Flagellum</keyword>